<feature type="transmembrane region" description="Helical" evidence="6">
    <location>
        <begin position="265"/>
        <end position="288"/>
    </location>
</feature>
<dbReference type="AlphaFoldDB" id="A0A6A5TX54"/>
<evidence type="ECO:0000256" key="1">
    <source>
        <dbReference type="ARBA" id="ARBA00004141"/>
    </source>
</evidence>
<feature type="transmembrane region" description="Helical" evidence="6">
    <location>
        <begin position="223"/>
        <end position="245"/>
    </location>
</feature>
<evidence type="ECO:0000313" key="8">
    <source>
        <dbReference type="EMBL" id="KAF1953537.1"/>
    </source>
</evidence>
<feature type="transmembrane region" description="Helical" evidence="6">
    <location>
        <begin position="107"/>
        <end position="128"/>
    </location>
</feature>
<keyword evidence="2 6" id="KW-0812">Transmembrane</keyword>
<evidence type="ECO:0000256" key="3">
    <source>
        <dbReference type="ARBA" id="ARBA00022989"/>
    </source>
</evidence>
<feature type="domain" description="Rhodopsin" evidence="7">
    <location>
        <begin position="39"/>
        <end position="289"/>
    </location>
</feature>
<feature type="transmembrane region" description="Helical" evidence="6">
    <location>
        <begin position="20"/>
        <end position="42"/>
    </location>
</feature>
<feature type="transmembrane region" description="Helical" evidence="6">
    <location>
        <begin position="198"/>
        <end position="216"/>
    </location>
</feature>
<comment type="similarity">
    <text evidence="5">Belongs to the SAT4 family.</text>
</comment>
<dbReference type="InterPro" id="IPR052337">
    <property type="entry name" value="SAT4-like"/>
</dbReference>
<dbReference type="Pfam" id="PF20684">
    <property type="entry name" value="Fung_rhodopsin"/>
    <property type="match status" value="1"/>
</dbReference>
<keyword evidence="9" id="KW-1185">Reference proteome</keyword>
<dbReference type="InterPro" id="IPR049326">
    <property type="entry name" value="Rhodopsin_dom_fungi"/>
</dbReference>
<accession>A0A6A5TX54</accession>
<evidence type="ECO:0000256" key="2">
    <source>
        <dbReference type="ARBA" id="ARBA00022692"/>
    </source>
</evidence>
<evidence type="ECO:0000313" key="9">
    <source>
        <dbReference type="Proteomes" id="UP000800035"/>
    </source>
</evidence>
<organism evidence="8 9">
    <name type="scientific">Byssothecium circinans</name>
    <dbReference type="NCBI Taxonomy" id="147558"/>
    <lineage>
        <taxon>Eukaryota</taxon>
        <taxon>Fungi</taxon>
        <taxon>Dikarya</taxon>
        <taxon>Ascomycota</taxon>
        <taxon>Pezizomycotina</taxon>
        <taxon>Dothideomycetes</taxon>
        <taxon>Pleosporomycetidae</taxon>
        <taxon>Pleosporales</taxon>
        <taxon>Massarineae</taxon>
        <taxon>Massarinaceae</taxon>
        <taxon>Byssothecium</taxon>
    </lineage>
</organism>
<keyword evidence="3 6" id="KW-1133">Transmembrane helix</keyword>
<dbReference type="GO" id="GO:0016020">
    <property type="term" value="C:membrane"/>
    <property type="evidence" value="ECO:0007669"/>
    <property type="project" value="UniProtKB-SubCell"/>
</dbReference>
<evidence type="ECO:0000259" key="7">
    <source>
        <dbReference type="Pfam" id="PF20684"/>
    </source>
</evidence>
<gene>
    <name evidence="8" type="ORF">CC80DRAFT_537415</name>
</gene>
<keyword evidence="4 6" id="KW-0472">Membrane</keyword>
<sequence length="396" mass="44896">MTEQQPKPHLIAPPRVTKDTFMGVVWAGTAVATCALAFRYYVRIKYFRRLLPDDYVVGFAWSLLLATSITWQMIVSDLYEVMEVGSGLRMPSLNFADRMIRYSRGQMAVLILFYVGLWSIKANFLVFFYRLGNQITYYRIAFWCITAFTICSFFACIGDIQYGCLTTSFEEIAAYCSVSPELIRYQIITLNLNTGLDVVTDALIMALPISILWNVRISIRQRFALAGVFALVLITMVISIVRVAVVTGEASNNVTNKQVESTWLYIWNFTETFVALLVACLGSFRALFSGHQRTREAHEAAELHRHEERKAADQVQKRALKARAKHFQNSLFEAVRSTDGTALNDTVKVPSISEQSFRGNWSSTITTHEVSMTDSYDMHNMSTLNSHGLVPDEDRV</sequence>
<proteinExistence type="inferred from homology"/>
<reference evidence="8" key="1">
    <citation type="journal article" date="2020" name="Stud. Mycol.">
        <title>101 Dothideomycetes genomes: a test case for predicting lifestyles and emergence of pathogens.</title>
        <authorList>
            <person name="Haridas S."/>
            <person name="Albert R."/>
            <person name="Binder M."/>
            <person name="Bloem J."/>
            <person name="Labutti K."/>
            <person name="Salamov A."/>
            <person name="Andreopoulos B."/>
            <person name="Baker S."/>
            <person name="Barry K."/>
            <person name="Bills G."/>
            <person name="Bluhm B."/>
            <person name="Cannon C."/>
            <person name="Castanera R."/>
            <person name="Culley D."/>
            <person name="Daum C."/>
            <person name="Ezra D."/>
            <person name="Gonzalez J."/>
            <person name="Henrissat B."/>
            <person name="Kuo A."/>
            <person name="Liang C."/>
            <person name="Lipzen A."/>
            <person name="Lutzoni F."/>
            <person name="Magnuson J."/>
            <person name="Mondo S."/>
            <person name="Nolan M."/>
            <person name="Ohm R."/>
            <person name="Pangilinan J."/>
            <person name="Park H.-J."/>
            <person name="Ramirez L."/>
            <person name="Alfaro M."/>
            <person name="Sun H."/>
            <person name="Tritt A."/>
            <person name="Yoshinaga Y."/>
            <person name="Zwiers L.-H."/>
            <person name="Turgeon B."/>
            <person name="Goodwin S."/>
            <person name="Spatafora J."/>
            <person name="Crous P."/>
            <person name="Grigoriev I."/>
        </authorList>
    </citation>
    <scope>NUCLEOTIDE SEQUENCE</scope>
    <source>
        <strain evidence="8">CBS 675.92</strain>
    </source>
</reference>
<dbReference type="Proteomes" id="UP000800035">
    <property type="component" value="Unassembled WGS sequence"/>
</dbReference>
<evidence type="ECO:0000256" key="4">
    <source>
        <dbReference type="ARBA" id="ARBA00023136"/>
    </source>
</evidence>
<dbReference type="PANTHER" id="PTHR33048:SF47">
    <property type="entry name" value="INTEGRAL MEMBRANE PROTEIN-RELATED"/>
    <property type="match status" value="1"/>
</dbReference>
<feature type="transmembrane region" description="Helical" evidence="6">
    <location>
        <begin position="140"/>
        <end position="160"/>
    </location>
</feature>
<protein>
    <recommendedName>
        <fullName evidence="7">Rhodopsin domain-containing protein</fullName>
    </recommendedName>
</protein>
<comment type="subcellular location">
    <subcellularLocation>
        <location evidence="1">Membrane</location>
        <topology evidence="1">Multi-pass membrane protein</topology>
    </subcellularLocation>
</comment>
<dbReference type="EMBL" id="ML977003">
    <property type="protein sequence ID" value="KAF1953537.1"/>
    <property type="molecule type" value="Genomic_DNA"/>
</dbReference>
<evidence type="ECO:0000256" key="6">
    <source>
        <dbReference type="SAM" id="Phobius"/>
    </source>
</evidence>
<dbReference type="OrthoDB" id="444631at2759"/>
<name>A0A6A5TX54_9PLEO</name>
<feature type="transmembrane region" description="Helical" evidence="6">
    <location>
        <begin position="54"/>
        <end position="74"/>
    </location>
</feature>
<dbReference type="PANTHER" id="PTHR33048">
    <property type="entry name" value="PTH11-LIKE INTEGRAL MEMBRANE PROTEIN (AFU_ORTHOLOGUE AFUA_5G11245)"/>
    <property type="match status" value="1"/>
</dbReference>
<evidence type="ECO:0000256" key="5">
    <source>
        <dbReference type="ARBA" id="ARBA00038359"/>
    </source>
</evidence>